<dbReference type="InterPro" id="IPR019239">
    <property type="entry name" value="VapB_antitoxin"/>
</dbReference>
<comment type="caution">
    <text evidence="1">The sequence shown here is derived from an EMBL/GenBank/DDBJ whole genome shotgun (WGS) entry which is preliminary data.</text>
</comment>
<name>A0A1B9F4F3_9BACT</name>
<organism evidence="1 2">
    <name type="scientific">Dissulfuribacter thermophilus</name>
    <dbReference type="NCBI Taxonomy" id="1156395"/>
    <lineage>
        <taxon>Bacteria</taxon>
        <taxon>Pseudomonadati</taxon>
        <taxon>Thermodesulfobacteriota</taxon>
        <taxon>Dissulfuribacteria</taxon>
        <taxon>Dissulfuribacterales</taxon>
        <taxon>Dissulfuribacteraceae</taxon>
        <taxon>Dissulfuribacter</taxon>
    </lineage>
</organism>
<proteinExistence type="predicted"/>
<accession>A0A1B9F4F3</accession>
<dbReference type="STRING" id="1156395.DBT_1889"/>
<dbReference type="Pfam" id="PF09957">
    <property type="entry name" value="VapB_antitoxin"/>
    <property type="match status" value="1"/>
</dbReference>
<dbReference type="EMBL" id="MAGO01000009">
    <property type="protein sequence ID" value="OCC14829.1"/>
    <property type="molecule type" value="Genomic_DNA"/>
</dbReference>
<keyword evidence="2" id="KW-1185">Reference proteome</keyword>
<evidence type="ECO:0000313" key="2">
    <source>
        <dbReference type="Proteomes" id="UP000093080"/>
    </source>
</evidence>
<dbReference type="AlphaFoldDB" id="A0A1B9F4F3"/>
<gene>
    <name evidence="1" type="ORF">DBT_1889</name>
</gene>
<protein>
    <submittedName>
        <fullName evidence="1">Uncharacterized protein</fullName>
    </submittedName>
</protein>
<reference evidence="1 2" key="1">
    <citation type="submission" date="2016-06" db="EMBL/GenBank/DDBJ databases">
        <title>Respiratory ammonification of nitrate coupled to the oxidation of elemental sulfur in deep-sea autotrophic thermophilic bacteria.</title>
        <authorList>
            <person name="Slobodkina G.B."/>
            <person name="Mardanov A.V."/>
            <person name="Ravin N.V."/>
            <person name="Frolova A.A."/>
            <person name="Viryasiv M.B."/>
            <person name="Chernyh N.A."/>
            <person name="Bonch-Osmolovskaya E.A."/>
            <person name="Slobodkin A.I."/>
        </authorList>
    </citation>
    <scope>NUCLEOTIDE SEQUENCE [LARGE SCALE GENOMIC DNA]</scope>
    <source>
        <strain evidence="1 2">S69</strain>
    </source>
</reference>
<evidence type="ECO:0000313" key="1">
    <source>
        <dbReference type="EMBL" id="OCC14829.1"/>
    </source>
</evidence>
<dbReference type="Proteomes" id="UP000093080">
    <property type="component" value="Unassembled WGS sequence"/>
</dbReference>
<dbReference type="OrthoDB" id="9805830at2"/>
<dbReference type="RefSeq" id="WP_067619381.1">
    <property type="nucleotide sequence ID" value="NZ_MAGO01000009.1"/>
</dbReference>
<sequence length="64" mass="7572">MRTNIVIDDELLSEAMKLSGATTKKEVIVKALKEFVFIRKRRNLLKLAGKIRYHDNYDYKAMRK</sequence>